<proteinExistence type="predicted"/>
<dbReference type="Pfam" id="PF13637">
    <property type="entry name" value="Ank_4"/>
    <property type="match status" value="1"/>
</dbReference>
<dbReference type="PRINTS" id="PR01415">
    <property type="entry name" value="ANKYRIN"/>
</dbReference>
<dbReference type="RefSeq" id="XP_012208145.1">
    <property type="nucleotide sequence ID" value="XM_012352755.1"/>
</dbReference>
<feature type="repeat" description="ANK" evidence="3">
    <location>
        <begin position="202"/>
        <end position="234"/>
    </location>
</feature>
<dbReference type="SUPFAM" id="SSF56112">
    <property type="entry name" value="Protein kinase-like (PK-like)"/>
    <property type="match status" value="1"/>
</dbReference>
<evidence type="ECO:0000256" key="4">
    <source>
        <dbReference type="SAM" id="MobiDB-lite"/>
    </source>
</evidence>
<keyword evidence="6" id="KW-0808">Transferase</keyword>
<evidence type="ECO:0000256" key="2">
    <source>
        <dbReference type="ARBA" id="ARBA00023043"/>
    </source>
</evidence>
<feature type="repeat" description="ANK" evidence="3">
    <location>
        <begin position="365"/>
        <end position="397"/>
    </location>
</feature>
<feature type="repeat" description="ANK" evidence="3">
    <location>
        <begin position="70"/>
        <end position="102"/>
    </location>
</feature>
<evidence type="ECO:0000256" key="1">
    <source>
        <dbReference type="ARBA" id="ARBA00022737"/>
    </source>
</evidence>
<dbReference type="GO" id="GO:0005524">
    <property type="term" value="F:ATP binding"/>
    <property type="evidence" value="ECO:0007669"/>
    <property type="project" value="InterPro"/>
</dbReference>
<dbReference type="GO" id="GO:0004672">
    <property type="term" value="F:protein kinase activity"/>
    <property type="evidence" value="ECO:0007669"/>
    <property type="project" value="InterPro"/>
</dbReference>
<feature type="repeat" description="ANK" evidence="3">
    <location>
        <begin position="467"/>
        <end position="499"/>
    </location>
</feature>
<keyword evidence="6" id="KW-0418">Kinase</keyword>
<dbReference type="InterPro" id="IPR011009">
    <property type="entry name" value="Kinase-like_dom_sf"/>
</dbReference>
<dbReference type="OMA" id="CYNENSF"/>
<dbReference type="Gene3D" id="1.10.510.10">
    <property type="entry name" value="Transferase(Phosphotransferase) domain 1"/>
    <property type="match status" value="1"/>
</dbReference>
<organism evidence="6 7">
    <name type="scientific">Saprolegnia parasitica (strain CBS 223.65)</name>
    <dbReference type="NCBI Taxonomy" id="695850"/>
    <lineage>
        <taxon>Eukaryota</taxon>
        <taxon>Sar</taxon>
        <taxon>Stramenopiles</taxon>
        <taxon>Oomycota</taxon>
        <taxon>Saprolegniomycetes</taxon>
        <taxon>Saprolegniales</taxon>
        <taxon>Saprolegniaceae</taxon>
        <taxon>Saprolegnia</taxon>
    </lineage>
</organism>
<dbReference type="GeneID" id="24134843"/>
<dbReference type="STRING" id="695850.A0A067C3M5"/>
<evidence type="ECO:0000256" key="3">
    <source>
        <dbReference type="PROSITE-ProRule" id="PRU00023"/>
    </source>
</evidence>
<dbReference type="EMBL" id="KK583294">
    <property type="protein sequence ID" value="KDO21146.1"/>
    <property type="molecule type" value="Genomic_DNA"/>
</dbReference>
<dbReference type="InterPro" id="IPR036770">
    <property type="entry name" value="Ankyrin_rpt-contain_sf"/>
</dbReference>
<feature type="repeat" description="ANK" evidence="3">
    <location>
        <begin position="235"/>
        <end position="267"/>
    </location>
</feature>
<feature type="repeat" description="ANK" evidence="3">
    <location>
        <begin position="37"/>
        <end position="69"/>
    </location>
</feature>
<feature type="repeat" description="ANK" evidence="3">
    <location>
        <begin position="103"/>
        <end position="135"/>
    </location>
</feature>
<dbReference type="PRINTS" id="PR00109">
    <property type="entry name" value="TYRKINASE"/>
</dbReference>
<dbReference type="PROSITE" id="PS50088">
    <property type="entry name" value="ANK_REPEAT"/>
    <property type="match status" value="13"/>
</dbReference>
<feature type="repeat" description="ANK" evidence="3">
    <location>
        <begin position="500"/>
        <end position="532"/>
    </location>
</feature>
<dbReference type="SMART" id="SM00248">
    <property type="entry name" value="ANK"/>
    <property type="match status" value="16"/>
</dbReference>
<dbReference type="PROSITE" id="PS50297">
    <property type="entry name" value="ANK_REP_REGION"/>
    <property type="match status" value="11"/>
</dbReference>
<dbReference type="Pfam" id="PF07714">
    <property type="entry name" value="PK_Tyr_Ser-Thr"/>
    <property type="match status" value="1"/>
</dbReference>
<evidence type="ECO:0000259" key="5">
    <source>
        <dbReference type="PROSITE" id="PS50011"/>
    </source>
</evidence>
<feature type="repeat" description="ANK" evidence="3">
    <location>
        <begin position="136"/>
        <end position="168"/>
    </location>
</feature>
<evidence type="ECO:0000313" key="7">
    <source>
        <dbReference type="Proteomes" id="UP000030745"/>
    </source>
</evidence>
<feature type="repeat" description="ANK" evidence="3">
    <location>
        <begin position="268"/>
        <end position="300"/>
    </location>
</feature>
<dbReference type="InterPro" id="IPR001245">
    <property type="entry name" value="Ser-Thr/Tyr_kinase_cat_dom"/>
</dbReference>
<dbReference type="VEuPathDB" id="FungiDB:SPRG_12927"/>
<dbReference type="PANTHER" id="PTHR24198">
    <property type="entry name" value="ANKYRIN REPEAT AND PROTEIN KINASE DOMAIN-CONTAINING PROTEIN"/>
    <property type="match status" value="1"/>
</dbReference>
<feature type="repeat" description="ANK" evidence="3">
    <location>
        <begin position="639"/>
        <end position="672"/>
    </location>
</feature>
<sequence length="1042" mass="111560">MPTDNEIKLLYFASIGDVAQVQYYLNLRVNVNCTDHNLRTPLHSAASGGHVDVVRLLLGKGAKLEALDKDGLTPLYYAASNGKLDVVRLLLDKGANVEACAKDGRTSLHNAASKGQVDFVYFLLEKGANVEACDKSDSTPLHVAAPKGHLDVVRLLLEKGAKLEACDKKGLTPLYYAASYGHLEIVRLLLDKGAKLEVSDSDGRTSLLNAASKGQVEIVRLLLAKGANAEACDKNGLTSLHQAASEGHLDIVRLLLDKGAKLEASDSACATPLHRAVQGNKLEIVNLLLEKGAKIDAKTTYLFDALRNKRLPDAARILKDNFIHVNLRDSSETPLLHRVVISQDLSLLEKLLQNPDLDIDATDPTSCTALAVAITTGNVKAALALLQAGASVDFVDKKGETAWHVAAAKGYTSILTMLQQVTTDEIAIDIANLNGESPLFVAATGGHADVVQCLLHGHANPRVISHDGSALLHAAAMGGSMSVLHQIVQCGVSIEACDAMGQTPLHIAAKKAHDSVVKYLLDDDANVFTKDKTGKTPLMLATHPLVINTLLQAEKSTKQKVPELSETMLDIIIARVCDSEATLRKLVQRVCDRLDVGHASVDRPKGTHSANVRVQAVCKNDASHELLADECQFNTANEAGDAPLHLAVQANDHKKLAALLRSPGINVDVRNAADVTPVTLAMQMGHRRLAAMLQTAAHRVIPSVPATDIEMDKSSPIYGAVYKGTYKGRVAAIKTPVDESSAQAIIHEMGTMQQCNSPYVQQLLAVSNVNTSSPKLILEYMDSGDLRSYLDPKRLGQPTKVDVSPLQVAWVLANALADLHHNGVFHHDLESYNVLLSSTSYIKVANLGSGLESDATTGKSTPYWTAPEVLASTSNYSFASDIYSFGVILTELETLQLPYYDAKGLGYWGIIDGVRLGNLRPTVSVNCPPWLRALADACMSFDPTQRPSALMIVESLQKLLGRSEEELSALLVQGPTTKLAEPRAVSSPGSIMSDKSPEPSIEPLTSVMSIDTNEEAAVVAPASSIAPLASLSTATQSSPRRS</sequence>
<dbReference type="PROSITE" id="PS50011">
    <property type="entry name" value="PROTEIN_KINASE_DOM"/>
    <property type="match status" value="1"/>
</dbReference>
<feature type="region of interest" description="Disordered" evidence="4">
    <location>
        <begin position="981"/>
        <end position="1003"/>
    </location>
</feature>
<feature type="repeat" description="ANK" evidence="3">
    <location>
        <begin position="434"/>
        <end position="466"/>
    </location>
</feature>
<dbReference type="Pfam" id="PF00023">
    <property type="entry name" value="Ank"/>
    <property type="match status" value="3"/>
</dbReference>
<accession>A0A067C3M5</accession>
<dbReference type="PANTHER" id="PTHR24198:SF165">
    <property type="entry name" value="ANKYRIN REPEAT-CONTAINING PROTEIN-RELATED"/>
    <property type="match status" value="1"/>
</dbReference>
<protein>
    <submittedName>
        <fullName evidence="6">TKL protein kinase</fullName>
    </submittedName>
</protein>
<dbReference type="Proteomes" id="UP000030745">
    <property type="component" value="Unassembled WGS sequence"/>
</dbReference>
<dbReference type="Pfam" id="PF12796">
    <property type="entry name" value="Ank_2"/>
    <property type="match status" value="4"/>
</dbReference>
<feature type="domain" description="Protein kinase" evidence="5">
    <location>
        <begin position="707"/>
        <end position="960"/>
    </location>
</feature>
<keyword evidence="2 3" id="KW-0040">ANK repeat</keyword>
<dbReference type="AlphaFoldDB" id="A0A067C3M5"/>
<dbReference type="OrthoDB" id="46760at2759"/>
<reference evidence="6 7" key="1">
    <citation type="journal article" date="2013" name="PLoS Genet.">
        <title>Distinctive expansion of potential virulence genes in the genome of the oomycete fish pathogen Saprolegnia parasitica.</title>
        <authorList>
            <person name="Jiang R.H."/>
            <person name="de Bruijn I."/>
            <person name="Haas B.J."/>
            <person name="Belmonte R."/>
            <person name="Lobach L."/>
            <person name="Christie J."/>
            <person name="van den Ackerveken G."/>
            <person name="Bottin A."/>
            <person name="Bulone V."/>
            <person name="Diaz-Moreno S.M."/>
            <person name="Dumas B."/>
            <person name="Fan L."/>
            <person name="Gaulin E."/>
            <person name="Govers F."/>
            <person name="Grenville-Briggs L.J."/>
            <person name="Horner N.R."/>
            <person name="Levin J.Z."/>
            <person name="Mammella M."/>
            <person name="Meijer H.J."/>
            <person name="Morris P."/>
            <person name="Nusbaum C."/>
            <person name="Oome S."/>
            <person name="Phillips A.J."/>
            <person name="van Rooyen D."/>
            <person name="Rzeszutek E."/>
            <person name="Saraiva M."/>
            <person name="Secombes C.J."/>
            <person name="Seidl M.F."/>
            <person name="Snel B."/>
            <person name="Stassen J.H."/>
            <person name="Sykes S."/>
            <person name="Tripathy S."/>
            <person name="van den Berg H."/>
            <person name="Vega-Arreguin J.C."/>
            <person name="Wawra S."/>
            <person name="Young S.K."/>
            <person name="Zeng Q."/>
            <person name="Dieguez-Uribeondo J."/>
            <person name="Russ C."/>
            <person name="Tyler B.M."/>
            <person name="van West P."/>
        </authorList>
    </citation>
    <scope>NUCLEOTIDE SEQUENCE [LARGE SCALE GENOMIC DNA]</scope>
    <source>
        <strain evidence="6 7">CBS 223.65</strain>
    </source>
</reference>
<keyword evidence="1" id="KW-0677">Repeat</keyword>
<dbReference type="InterPro" id="IPR000719">
    <property type="entry name" value="Prot_kinase_dom"/>
</dbReference>
<name>A0A067C3M5_SAPPC</name>
<dbReference type="InterPro" id="IPR002110">
    <property type="entry name" value="Ankyrin_rpt"/>
</dbReference>
<dbReference type="SUPFAM" id="SSF48403">
    <property type="entry name" value="Ankyrin repeat"/>
    <property type="match status" value="3"/>
</dbReference>
<dbReference type="KEGG" id="spar:SPRG_12927"/>
<keyword evidence="7" id="KW-1185">Reference proteome</keyword>
<gene>
    <name evidence="6" type="ORF">SPRG_12927</name>
</gene>
<feature type="repeat" description="ANK" evidence="3">
    <location>
        <begin position="169"/>
        <end position="201"/>
    </location>
</feature>
<dbReference type="Gene3D" id="1.25.40.20">
    <property type="entry name" value="Ankyrin repeat-containing domain"/>
    <property type="match status" value="7"/>
</dbReference>
<evidence type="ECO:0000313" key="6">
    <source>
        <dbReference type="EMBL" id="KDO21146.1"/>
    </source>
</evidence>